<dbReference type="AlphaFoldDB" id="A0A068RV05"/>
<accession>A0A068RV05</accession>
<feature type="transmembrane region" description="Helical" evidence="1">
    <location>
        <begin position="46"/>
        <end position="64"/>
    </location>
</feature>
<name>A0A068RV05_9FUNG</name>
<feature type="transmembrane region" description="Helical" evidence="1">
    <location>
        <begin position="7"/>
        <end position="34"/>
    </location>
</feature>
<gene>
    <name evidence="2" type="ORF">LCOR_04248.1</name>
</gene>
<evidence type="ECO:0000313" key="3">
    <source>
        <dbReference type="Proteomes" id="UP000027586"/>
    </source>
</evidence>
<proteinExistence type="predicted"/>
<keyword evidence="1" id="KW-0812">Transmembrane</keyword>
<dbReference type="VEuPathDB" id="FungiDB:LCOR_04248.1"/>
<protein>
    <submittedName>
        <fullName evidence="2">Uncharacterized protein</fullName>
    </submittedName>
</protein>
<reference evidence="2" key="1">
    <citation type="submission" date="2013-08" db="EMBL/GenBank/DDBJ databases">
        <title>Gene expansion shapes genome architecture in the human pathogen Lichtheimia corymbifera: an evolutionary genomics analysis in the ancient terrestrial Mucorales (Mucoromycotina).</title>
        <authorList>
            <person name="Schwartze V.U."/>
            <person name="Winter S."/>
            <person name="Shelest E."/>
            <person name="Marcet-Houben M."/>
            <person name="Horn F."/>
            <person name="Wehner S."/>
            <person name="Hoffmann K."/>
            <person name="Riege K."/>
            <person name="Sammeth M."/>
            <person name="Nowrousian M."/>
            <person name="Valiante V."/>
            <person name="Linde J."/>
            <person name="Jacobsen I.D."/>
            <person name="Marz M."/>
            <person name="Brakhage A.A."/>
            <person name="Gabaldon T."/>
            <person name="Bocker S."/>
            <person name="Voigt K."/>
        </authorList>
    </citation>
    <scope>NUCLEOTIDE SEQUENCE [LARGE SCALE GENOMIC DNA]</scope>
    <source>
        <strain evidence="2">FSU 9682</strain>
    </source>
</reference>
<comment type="caution">
    <text evidence="2">The sequence shown here is derived from an EMBL/GenBank/DDBJ whole genome shotgun (WGS) entry which is preliminary data.</text>
</comment>
<keyword evidence="3" id="KW-1185">Reference proteome</keyword>
<keyword evidence="1" id="KW-0472">Membrane</keyword>
<dbReference type="Proteomes" id="UP000027586">
    <property type="component" value="Unassembled WGS sequence"/>
</dbReference>
<organism evidence="2 3">
    <name type="scientific">Lichtheimia corymbifera JMRC:FSU:9682</name>
    <dbReference type="NCBI Taxonomy" id="1263082"/>
    <lineage>
        <taxon>Eukaryota</taxon>
        <taxon>Fungi</taxon>
        <taxon>Fungi incertae sedis</taxon>
        <taxon>Mucoromycota</taxon>
        <taxon>Mucoromycotina</taxon>
        <taxon>Mucoromycetes</taxon>
        <taxon>Mucorales</taxon>
        <taxon>Lichtheimiaceae</taxon>
        <taxon>Lichtheimia</taxon>
    </lineage>
</organism>
<keyword evidence="1" id="KW-1133">Transmembrane helix</keyword>
<dbReference type="EMBL" id="CBTN010000015">
    <property type="protein sequence ID" value="CDH52811.1"/>
    <property type="molecule type" value="Genomic_DNA"/>
</dbReference>
<evidence type="ECO:0000313" key="2">
    <source>
        <dbReference type="EMBL" id="CDH52811.1"/>
    </source>
</evidence>
<evidence type="ECO:0000256" key="1">
    <source>
        <dbReference type="SAM" id="Phobius"/>
    </source>
</evidence>
<sequence length="78" mass="9071">MTQRPYVLNPVVIICISFCALGISHFFLAAWLPFNSRRLHIINDRTYHNIIQLCICIVTGFILLQKPKMTRLDNNKVL</sequence>